<evidence type="ECO:0000259" key="6">
    <source>
        <dbReference type="PROSITE" id="PS51063"/>
    </source>
</evidence>
<keyword evidence="1" id="KW-0805">Transcription regulation</keyword>
<dbReference type="CDD" id="cd00038">
    <property type="entry name" value="CAP_ED"/>
    <property type="match status" value="1"/>
</dbReference>
<dbReference type="Gene3D" id="2.60.120.10">
    <property type="entry name" value="Jelly Rolls"/>
    <property type="match status" value="1"/>
</dbReference>
<dbReference type="Pfam" id="PF00027">
    <property type="entry name" value="cNMP_binding"/>
    <property type="match status" value="1"/>
</dbReference>
<dbReference type="GO" id="GO:0005829">
    <property type="term" value="C:cytosol"/>
    <property type="evidence" value="ECO:0007669"/>
    <property type="project" value="TreeGrafter"/>
</dbReference>
<dbReference type="PROSITE" id="PS50042">
    <property type="entry name" value="CNMP_BINDING_3"/>
    <property type="match status" value="1"/>
</dbReference>
<evidence type="ECO:0000256" key="2">
    <source>
        <dbReference type="ARBA" id="ARBA00023125"/>
    </source>
</evidence>
<feature type="compositionally biased region" description="Basic residues" evidence="4">
    <location>
        <begin position="142"/>
        <end position="153"/>
    </location>
</feature>
<keyword evidence="2" id="KW-0238">DNA-binding</keyword>
<protein>
    <recommendedName>
        <fullName evidence="8">Crp/Fnr family transcriptional regulator</fullName>
    </recommendedName>
</protein>
<dbReference type="InterPro" id="IPR000595">
    <property type="entry name" value="cNMP-bd_dom"/>
</dbReference>
<dbReference type="InterPro" id="IPR018490">
    <property type="entry name" value="cNMP-bd_dom_sf"/>
</dbReference>
<evidence type="ECO:0000256" key="1">
    <source>
        <dbReference type="ARBA" id="ARBA00023015"/>
    </source>
</evidence>
<dbReference type="InterPro" id="IPR036388">
    <property type="entry name" value="WH-like_DNA-bd_sf"/>
</dbReference>
<dbReference type="SUPFAM" id="SSF46785">
    <property type="entry name" value="Winged helix' DNA-binding domain"/>
    <property type="match status" value="1"/>
</dbReference>
<reference evidence="7" key="1">
    <citation type="submission" date="2019-08" db="EMBL/GenBank/DDBJ databases">
        <authorList>
            <person name="Kucharzyk K."/>
            <person name="Murdoch R.W."/>
            <person name="Higgins S."/>
            <person name="Loffler F."/>
        </authorList>
    </citation>
    <scope>NUCLEOTIDE SEQUENCE</scope>
</reference>
<evidence type="ECO:0000259" key="5">
    <source>
        <dbReference type="PROSITE" id="PS50042"/>
    </source>
</evidence>
<comment type="caution">
    <text evidence="7">The sequence shown here is derived from an EMBL/GenBank/DDBJ whole genome shotgun (WGS) entry which is preliminary data.</text>
</comment>
<keyword evidence="3" id="KW-0804">Transcription</keyword>
<feature type="compositionally biased region" description="Low complexity" evidence="4">
    <location>
        <begin position="130"/>
        <end position="141"/>
    </location>
</feature>
<gene>
    <name evidence="7" type="ORF">SDC9_18921</name>
</gene>
<dbReference type="InterPro" id="IPR036390">
    <property type="entry name" value="WH_DNA-bd_sf"/>
</dbReference>
<dbReference type="GO" id="GO:0003677">
    <property type="term" value="F:DNA binding"/>
    <property type="evidence" value="ECO:0007669"/>
    <property type="project" value="UniProtKB-KW"/>
</dbReference>
<dbReference type="Pfam" id="PF13545">
    <property type="entry name" value="HTH_Crp_2"/>
    <property type="match status" value="1"/>
</dbReference>
<feature type="domain" description="HTH crp-type" evidence="6">
    <location>
        <begin position="349"/>
        <end position="412"/>
    </location>
</feature>
<accession>A0A644U1K2</accession>
<dbReference type="SUPFAM" id="SSF51206">
    <property type="entry name" value="cAMP-binding domain-like"/>
    <property type="match status" value="1"/>
</dbReference>
<dbReference type="PANTHER" id="PTHR24567">
    <property type="entry name" value="CRP FAMILY TRANSCRIPTIONAL REGULATORY PROTEIN"/>
    <property type="match status" value="1"/>
</dbReference>
<dbReference type="GO" id="GO:0003700">
    <property type="term" value="F:DNA-binding transcription factor activity"/>
    <property type="evidence" value="ECO:0007669"/>
    <property type="project" value="TreeGrafter"/>
</dbReference>
<dbReference type="SMART" id="SM00419">
    <property type="entry name" value="HTH_CRP"/>
    <property type="match status" value="1"/>
</dbReference>
<feature type="domain" description="Cyclic nucleotide-binding" evidence="5">
    <location>
        <begin position="226"/>
        <end position="335"/>
    </location>
</feature>
<feature type="region of interest" description="Disordered" evidence="4">
    <location>
        <begin position="65"/>
        <end position="206"/>
    </location>
</feature>
<name>A0A644U1K2_9ZZZZ</name>
<evidence type="ECO:0000313" key="7">
    <source>
        <dbReference type="EMBL" id="MPL73128.1"/>
    </source>
</evidence>
<evidence type="ECO:0008006" key="8">
    <source>
        <dbReference type="Google" id="ProtNLM"/>
    </source>
</evidence>
<dbReference type="Gene3D" id="1.10.10.10">
    <property type="entry name" value="Winged helix-like DNA-binding domain superfamily/Winged helix DNA-binding domain"/>
    <property type="match status" value="1"/>
</dbReference>
<dbReference type="InterPro" id="IPR012318">
    <property type="entry name" value="HTH_CRP"/>
</dbReference>
<dbReference type="PROSITE" id="PS51063">
    <property type="entry name" value="HTH_CRP_2"/>
    <property type="match status" value="1"/>
</dbReference>
<dbReference type="SMART" id="SM00100">
    <property type="entry name" value="cNMP"/>
    <property type="match status" value="1"/>
</dbReference>
<dbReference type="InterPro" id="IPR014710">
    <property type="entry name" value="RmlC-like_jellyroll"/>
</dbReference>
<dbReference type="PANTHER" id="PTHR24567:SF74">
    <property type="entry name" value="HTH-TYPE TRANSCRIPTIONAL REGULATOR ARCR"/>
    <property type="match status" value="1"/>
</dbReference>
<proteinExistence type="predicted"/>
<sequence length="422" mass="45582">MRRNVLPRPFRPHGHCHEGEQFHADQHAQVRPGGTGGKPCRQPCRTDGVGTGDPIRLCHDVRRHAQMRRRASAEGSAPEGPAVAPGQQSEDRDAVEIRAPGQGPRAEDRPPACGRVRPQGRGLPAGAEQPPARAARTPALPRARRHHRPRRRQHAEGGGGGRAGQRPPRHELDDRHSRRNGAATVAPFSFAPLAPRRPAGQNRRMSDWIPDTPALADLEPAARAALSVLAPVAVPRGAVLFRPGEAVAGFALVLSGRIEVFLTGANGRELLLYAVEPGQSCVQTTLGLLGAAAYSGEAVTARDTRLVMVPRALFLQLMDSSPGFRRMVFAAFAERMEGMIRLMERVSFQSVDCRLAAFLTAQAQGGSLDATQQEIASQIGSAREVVSRRLEAFERRGWVRRGRGRVEITDAASLARLALAEA</sequence>
<dbReference type="AlphaFoldDB" id="A0A644U1K2"/>
<evidence type="ECO:0000256" key="3">
    <source>
        <dbReference type="ARBA" id="ARBA00023163"/>
    </source>
</evidence>
<dbReference type="InterPro" id="IPR050397">
    <property type="entry name" value="Env_Response_Regulators"/>
</dbReference>
<organism evidence="7">
    <name type="scientific">bioreactor metagenome</name>
    <dbReference type="NCBI Taxonomy" id="1076179"/>
    <lineage>
        <taxon>unclassified sequences</taxon>
        <taxon>metagenomes</taxon>
        <taxon>ecological metagenomes</taxon>
    </lineage>
</organism>
<dbReference type="EMBL" id="VSSQ01000070">
    <property type="protein sequence ID" value="MPL73128.1"/>
    <property type="molecule type" value="Genomic_DNA"/>
</dbReference>
<evidence type="ECO:0000256" key="4">
    <source>
        <dbReference type="SAM" id="MobiDB-lite"/>
    </source>
</evidence>